<proteinExistence type="predicted"/>
<dbReference type="HOGENOM" id="CLU_030880_1_0_1"/>
<keyword evidence="2" id="KW-0378">Hydrolase</keyword>
<reference evidence="2 3" key="1">
    <citation type="journal article" date="2011" name="Proc. Natl. Acad. Sci. U.S.A.">
        <title>Genome and transcriptome analyses of the mountain pine beetle-fungal symbiont Grosmannia clavigera, a lodgepole pine pathogen.</title>
        <authorList>
            <person name="DiGuistini S."/>
            <person name="Wang Y."/>
            <person name="Liao N.Y."/>
            <person name="Taylor G."/>
            <person name="Tanguay P."/>
            <person name="Feau N."/>
            <person name="Henrissat B."/>
            <person name="Chan S.K."/>
            <person name="Hesse-Orce U."/>
            <person name="Alamouti S.M."/>
            <person name="Tsui C.K.M."/>
            <person name="Docking R.T."/>
            <person name="Levasseur A."/>
            <person name="Haridas S."/>
            <person name="Robertson G."/>
            <person name="Birol I."/>
            <person name="Holt R.A."/>
            <person name="Marra M.A."/>
            <person name="Hamelin R.C."/>
            <person name="Hirst M."/>
            <person name="Jones S.J.M."/>
            <person name="Bohlmann J."/>
            <person name="Breuil C."/>
        </authorList>
    </citation>
    <scope>NUCLEOTIDE SEQUENCE [LARGE SCALE GENOMIC DNA]</scope>
    <source>
        <strain evidence="3">kw1407 / UAMH 11150</strain>
    </source>
</reference>
<dbReference type="Pfam" id="PF13344">
    <property type="entry name" value="Hydrolase_6"/>
    <property type="match status" value="1"/>
</dbReference>
<evidence type="ECO:0000256" key="1">
    <source>
        <dbReference type="SAM" id="MobiDB-lite"/>
    </source>
</evidence>
<dbReference type="NCBIfam" id="TIGR01460">
    <property type="entry name" value="HAD-SF-IIA"/>
    <property type="match status" value="1"/>
</dbReference>
<name>F0XJ42_GROCL</name>
<dbReference type="InterPro" id="IPR036412">
    <property type="entry name" value="HAD-like_sf"/>
</dbReference>
<dbReference type="GO" id="GO:0016787">
    <property type="term" value="F:hydrolase activity"/>
    <property type="evidence" value="ECO:0007669"/>
    <property type="project" value="UniProtKB-KW"/>
</dbReference>
<dbReference type="GO" id="GO:0005739">
    <property type="term" value="C:mitochondrion"/>
    <property type="evidence" value="ECO:0007669"/>
    <property type="project" value="TreeGrafter"/>
</dbReference>
<feature type="region of interest" description="Disordered" evidence="1">
    <location>
        <begin position="171"/>
        <end position="191"/>
    </location>
</feature>
<dbReference type="Gene3D" id="3.40.50.1000">
    <property type="entry name" value="HAD superfamily/HAD-like"/>
    <property type="match status" value="2"/>
</dbReference>
<accession>F0XJ42</accession>
<evidence type="ECO:0000313" key="3">
    <source>
        <dbReference type="Proteomes" id="UP000007796"/>
    </source>
</evidence>
<dbReference type="GO" id="GO:0046474">
    <property type="term" value="P:glycerophospholipid biosynthetic process"/>
    <property type="evidence" value="ECO:0007669"/>
    <property type="project" value="TreeGrafter"/>
</dbReference>
<dbReference type="eggNOG" id="KOG1618">
    <property type="taxonomic scope" value="Eukaryota"/>
</dbReference>
<dbReference type="InParanoid" id="F0XJ42"/>
<dbReference type="PANTHER" id="PTHR14269:SF57">
    <property type="entry name" value="SUPERFAMILY HYDROLASE, PUTATIVE (AFU_ORTHOLOGUE AFUA_2G02580)-RELATED"/>
    <property type="match status" value="1"/>
</dbReference>
<dbReference type="GeneID" id="25975293"/>
<organism evidence="3">
    <name type="scientific">Grosmannia clavigera (strain kw1407 / UAMH 11150)</name>
    <name type="common">Blue stain fungus</name>
    <name type="synonym">Graphiocladiella clavigera</name>
    <dbReference type="NCBI Taxonomy" id="655863"/>
    <lineage>
        <taxon>Eukaryota</taxon>
        <taxon>Fungi</taxon>
        <taxon>Dikarya</taxon>
        <taxon>Ascomycota</taxon>
        <taxon>Pezizomycotina</taxon>
        <taxon>Sordariomycetes</taxon>
        <taxon>Sordariomycetidae</taxon>
        <taxon>Ophiostomatales</taxon>
        <taxon>Ophiostomataceae</taxon>
        <taxon>Leptographium</taxon>
    </lineage>
</organism>
<sequence length="501" mass="54618">MRTSVTKAGWAARQLQRPAAGPVTFSAVRASPGVCNNTSGARSWSPPDVSCRRRHYSTTHVQTTTAPIPLFAFAFDIDGVLLHVNEPIPGAAAALRHLHGHGIPFILLTNGGGRYEADRVADLERRLGLELQVEAKDAAKNKNTLPVLSTENFVQSHTPFQELIEDVQSLDDHQGRTTPSVSPSSPPAGLRDQTILVTGSDAARARTIAERYGFRSVVTPADLLAAYPTLYPFDPLLASVYANTARPLPKPLLLEGGKQPAATASELDDRQHLRIAAAFVFNDPRDWALDIQLLTDLLQSRQGFLGTYDPEAVAHSHSHSPSRSMSPFTPPRIFFSNGDLLWATTYHLPRLGQGAFAAAVSGVWAQLAHGQEMVPHRATLLGKPNPATYRYAERVLLRYRDALLREIQHDKTPSHAAAVPQPLQTVYMVGDNPESDIAGANQFRSAHGTDWCSVLVGTGVYNAARDGTSAEHLRHRPRVIVDDVGAAVRWALQREGWPADF</sequence>
<dbReference type="RefSeq" id="XP_014171750.1">
    <property type="nucleotide sequence ID" value="XM_014316275.1"/>
</dbReference>
<dbReference type="STRING" id="655863.F0XJ42"/>
<dbReference type="EMBL" id="GL629782">
    <property type="protein sequence ID" value="EFX02268.1"/>
    <property type="molecule type" value="Genomic_DNA"/>
</dbReference>
<dbReference type="Pfam" id="PF13242">
    <property type="entry name" value="Hydrolase_like"/>
    <property type="match status" value="1"/>
</dbReference>
<dbReference type="InterPro" id="IPR006357">
    <property type="entry name" value="HAD-SF_hydro_IIA"/>
</dbReference>
<dbReference type="SUPFAM" id="SSF56784">
    <property type="entry name" value="HAD-like"/>
    <property type="match status" value="1"/>
</dbReference>
<dbReference type="InterPro" id="IPR050324">
    <property type="entry name" value="CDP-alcohol_PTase-I"/>
</dbReference>
<dbReference type="OrthoDB" id="270009at2759"/>
<dbReference type="AlphaFoldDB" id="F0XJ42"/>
<protein>
    <submittedName>
        <fullName evidence="2">HAD superfamily hydrolase</fullName>
    </submittedName>
</protein>
<gene>
    <name evidence="2" type="ORF">CMQ_2317</name>
</gene>
<dbReference type="Proteomes" id="UP000007796">
    <property type="component" value="Unassembled WGS sequence"/>
</dbReference>
<dbReference type="InterPro" id="IPR023214">
    <property type="entry name" value="HAD_sf"/>
</dbReference>
<evidence type="ECO:0000313" key="2">
    <source>
        <dbReference type="EMBL" id="EFX02268.1"/>
    </source>
</evidence>
<keyword evidence="3" id="KW-1185">Reference proteome</keyword>
<dbReference type="PANTHER" id="PTHR14269">
    <property type="entry name" value="CDP-DIACYLGLYCEROL--GLYCEROL-3-PHOSPHATE 3-PHOSPHATIDYLTRANSFERASE-RELATED"/>
    <property type="match status" value="1"/>
</dbReference>